<dbReference type="PANTHER" id="PTHR32305:SF17">
    <property type="entry name" value="TRNA NUCLEASE WAPA"/>
    <property type="match status" value="1"/>
</dbReference>
<sequence>MSVSRGLRHWWRLVSVLLAAQFLVTVLAGPVFAQEQLDLRDPESIDPVETSPVEGVPLVRTDETEGNDWAPPAPPEWDAEDVSTLDVPELGEVGLRVLDSDRANEAGVRGVLYALSIPEADEREARNSSADDEPVTTSVTLDYGAYATGFGADWAQRLTVRPLAESGVTVQRVTNEHAAQTLQVEVALAADAPGEIALAAEPAGSGPGGDFTATDLSPTGEWTHGGSSGGFTWSYPIEVPDAPGGLLPDLSLDYSSQNVDGRTASTNNQANWVGDGWSLSPGFIERRYVACEDDKGSGAVNPSHRVGDLCWKRHNAMLVLNGSASELVRDDSSGAWRKKNDDGTRIELLTGAENGDNNGEHWRVTDPDGVQYHFGRNRLPGWTEGDRTTDSAWTVPVFGNHPNEPCHASEFGDAWCQQGWRWNLDYVVDPHGNAMSYHWARETNRYARAINASFEGTPTAYTRGGHLKTVEYGLRSDAPLNGKPAGRVAFGVSERCLTTDTVECDWSDIDEDSAQHWPDVPFDQHCASGADCEGNASPSFWTTKRLTAITTYARVGDGEQKVDSWALEQSFPSTGDGSAAALWLKSLTRTGHTGEAITLPPVTFRGIQLPNRVEGALDPIPPLNRYRVYAIDTESGGTIGVTYTDADCAADDLPNPETNTRRCFPVIWSPPDAPAPDFEPYQDWFHSYAVAQVLESDNTSGAPVARTDYRYPDGMAWSRSQDDFVRSEHRAFGERRGYARVQTLVGDPAEGPQTLTETRYFRGVRGQDVEDSEGHGIADHPAYAGLVRETSTYLGDDGPLLDAVSYTPWRSAATATQTRSGVAALNSFHVDVATESARERLSDDSWRRTRMTTSFDTFGMVEQVNDEGDLAVAGDERCTTVRYARNEETNLLTPEAETRTVATGCGSDLDLPEDLVTAVRTYYDGATSLTTPPSRGLATRTDGLDADGEGFHTVSTTGYDTHGRLLTSTDAEGNETSTTYTPTTGAAPTSTVATNALGHTTETRFDPRRGLTTSVEDPNGVRTDITYDALGRTTAVWHPGWAKSNNPNTPSARYSYRVSTSEPNVVTTETLNHQGNYQTAHSFYDGLLRERQTQAPAVQVTDGRLVTTTHYDTAGRAWLTHSPYLTTGAPDRTLVTAGDNAVPTTVRREFDVAGRQTAEVAFRYGDETTRTDTVHDGAESTTVIPPPGGTATTTVTDVLGRTVELRSYTDADRTEFQNATYRYDVAGNLVGMTDAAGNEWSWEYDKRGNQTRADDPDKGTTLVSYDTLDRPVSTTDARDITLTTTYDALGRRTSLSEGDETRAEWTYDTVKLGAPATSTRYVEDAAYTTAVDGYTNRYQPTATTVTLPENEGALAGEYTWRYTYNARVGLRESVMHPALGGLPQERVTTLYSSQHLPTRTVAGQQVLVGDVRFDALGRPIRAEFGNLGQKVYQTLDWDEHNGRLTRATVDGDIALRVQDTRYGYDDIGNVTRVATAAGQGEQASSDVQCFTTDALRRLTEAWTTAGAEDDCATGPDATTVGGPDPYWHSYTYDLTGNRVNETQHATSSDATDIVRDYTVGEPGENAPNTLRSVSTDGGPQEQATETFEHDQAGNPIERAGIRDQTLDWNPEGNLETVTENGTTTGHIYTAEGDRLLTHHADGSATAYLPEGTELTLGTGGAKTALRYFTHGSDTVAVRDSGNNNAVTYLVPDPQGTAMLAITWGAAQLVQRRKQLPFGGQRGEATDSWPGDRGFLGGTTDPTGTTHLGAREYDPTLGRFLSVDPLLIPDDPRQHNPYQYGNNNPLTFSDPTGEAFEECRSGQYKCNYDRKGKLTGVEYGKNYEKITRSVGGTPAPRYIRQKQRIQYACAKDPGCTGTAQQQTAGAGARRATEQAAIARTLGIAQRGISDQLLTYANGLIAASAATVAFHHEAGNMSTRVSHLMRNGETAAIRSQAARDLGYLSHHSTAQRIADLGRKPIVMAAARVLFWGGVAATAAGNLHANNGDIGRTVAQTGVQVGYSMGAVYTGAALGGLIGSTVPGLGTVVGTGAGALVGTGVAFFTSPIVGDITGAVWDKVTGWW</sequence>
<evidence type="ECO:0000256" key="1">
    <source>
        <dbReference type="SAM" id="MobiDB-lite"/>
    </source>
</evidence>
<dbReference type="InterPro" id="IPR031325">
    <property type="entry name" value="RHS_repeat"/>
</dbReference>
<dbReference type="EMBL" id="VDGT01000001">
    <property type="protein sequence ID" value="TNM34409.1"/>
    <property type="molecule type" value="Genomic_DNA"/>
</dbReference>
<accession>A0A5C4VH88</accession>
<dbReference type="NCBIfam" id="TIGR03696">
    <property type="entry name" value="Rhs_assc_core"/>
    <property type="match status" value="1"/>
</dbReference>
<organism evidence="2 3">
    <name type="scientific">Streptomyces sedi</name>
    <dbReference type="NCBI Taxonomy" id="555059"/>
    <lineage>
        <taxon>Bacteria</taxon>
        <taxon>Bacillati</taxon>
        <taxon>Actinomycetota</taxon>
        <taxon>Actinomycetes</taxon>
        <taxon>Kitasatosporales</taxon>
        <taxon>Streptomycetaceae</taxon>
        <taxon>Streptomyces</taxon>
    </lineage>
</organism>
<evidence type="ECO:0000313" key="3">
    <source>
        <dbReference type="Proteomes" id="UP000311713"/>
    </source>
</evidence>
<dbReference type="Proteomes" id="UP000311713">
    <property type="component" value="Unassembled WGS sequence"/>
</dbReference>
<dbReference type="Gene3D" id="2.180.10.10">
    <property type="entry name" value="RHS repeat-associated core"/>
    <property type="match status" value="2"/>
</dbReference>
<protein>
    <submittedName>
        <fullName evidence="2">RHS repeat protein</fullName>
    </submittedName>
</protein>
<feature type="region of interest" description="Disordered" evidence="1">
    <location>
        <begin position="969"/>
        <end position="991"/>
    </location>
</feature>
<dbReference type="InterPro" id="IPR022385">
    <property type="entry name" value="Rhs_assc_core"/>
</dbReference>
<dbReference type="OrthoDB" id="291011at2"/>
<dbReference type="NCBIfam" id="TIGR01643">
    <property type="entry name" value="YD_repeat_2x"/>
    <property type="match status" value="2"/>
</dbReference>
<feature type="region of interest" description="Disordered" evidence="1">
    <location>
        <begin position="1718"/>
        <end position="1750"/>
    </location>
</feature>
<evidence type="ECO:0000313" key="2">
    <source>
        <dbReference type="EMBL" id="TNM34409.1"/>
    </source>
</evidence>
<comment type="caution">
    <text evidence="2">The sequence shown here is derived from an EMBL/GenBank/DDBJ whole genome shotgun (WGS) entry which is preliminary data.</text>
</comment>
<name>A0A5C4VH88_9ACTN</name>
<dbReference type="Pfam" id="PF05593">
    <property type="entry name" value="RHS_repeat"/>
    <property type="match status" value="1"/>
</dbReference>
<gene>
    <name evidence="2" type="ORF">FH715_01635</name>
</gene>
<dbReference type="PANTHER" id="PTHR32305">
    <property type="match status" value="1"/>
</dbReference>
<dbReference type="InterPro" id="IPR006530">
    <property type="entry name" value="YD"/>
</dbReference>
<dbReference type="RefSeq" id="WP_139640164.1">
    <property type="nucleotide sequence ID" value="NZ_BAAAZS010000047.1"/>
</dbReference>
<proteinExistence type="predicted"/>
<feature type="compositionally biased region" description="Low complexity" evidence="1">
    <location>
        <begin position="976"/>
        <end position="991"/>
    </location>
</feature>
<feature type="region of interest" description="Disordered" evidence="1">
    <location>
        <begin position="1560"/>
        <end position="1596"/>
    </location>
</feature>
<reference evidence="2 3" key="1">
    <citation type="submission" date="2019-06" db="EMBL/GenBank/DDBJ databases">
        <title>Draft genome of Streptomyces sedi sp. JCM16909.</title>
        <authorList>
            <person name="Klykleung N."/>
            <person name="Tanasupawat S."/>
            <person name="Kudo T."/>
            <person name="Yuki M."/>
            <person name="Ohkuma M."/>
        </authorList>
    </citation>
    <scope>NUCLEOTIDE SEQUENCE [LARGE SCALE GENOMIC DNA]</scope>
    <source>
        <strain evidence="2 3">JCM 16909</strain>
    </source>
</reference>
<feature type="compositionally biased region" description="Polar residues" evidence="1">
    <location>
        <begin position="1566"/>
        <end position="1585"/>
    </location>
</feature>
<dbReference type="InterPro" id="IPR050708">
    <property type="entry name" value="T6SS_VgrG/RHS"/>
</dbReference>
<keyword evidence="3" id="KW-1185">Reference proteome</keyword>